<evidence type="ECO:0000313" key="2">
    <source>
        <dbReference type="EMBL" id="TDZ96676.1"/>
    </source>
</evidence>
<name>A0A4R8SI50_9MYCO</name>
<gene>
    <name evidence="3" type="ORF">CCUG60883_03077</name>
    <name evidence="2" type="ORF">CCUG60885_02820</name>
</gene>
<dbReference type="RefSeq" id="WP_134146798.1">
    <property type="nucleotide sequence ID" value="NZ_PECK01000003.1"/>
</dbReference>
<dbReference type="Proteomes" id="UP000294844">
    <property type="component" value="Unassembled WGS sequence"/>
</dbReference>
<dbReference type="AlphaFoldDB" id="A0A4R8SI50"/>
<dbReference type="Gene3D" id="3.10.450.50">
    <property type="match status" value="1"/>
</dbReference>
<proteinExistence type="predicted"/>
<evidence type="ECO:0000313" key="5">
    <source>
        <dbReference type="Proteomes" id="UP000295685"/>
    </source>
</evidence>
<dbReference type="Pfam" id="PF14534">
    <property type="entry name" value="DUF4440"/>
    <property type="match status" value="1"/>
</dbReference>
<dbReference type="InterPro" id="IPR027843">
    <property type="entry name" value="DUF4440"/>
</dbReference>
<organism evidence="2 5">
    <name type="scientific">Mycobacteroides salmoniphilum</name>
    <dbReference type="NCBI Taxonomy" id="404941"/>
    <lineage>
        <taxon>Bacteria</taxon>
        <taxon>Bacillati</taxon>
        <taxon>Actinomycetota</taxon>
        <taxon>Actinomycetes</taxon>
        <taxon>Mycobacteriales</taxon>
        <taxon>Mycobacteriaceae</taxon>
        <taxon>Mycobacteroides</taxon>
    </lineage>
</organism>
<evidence type="ECO:0000259" key="1">
    <source>
        <dbReference type="Pfam" id="PF14534"/>
    </source>
</evidence>
<protein>
    <recommendedName>
        <fullName evidence="1">DUF4440 domain-containing protein</fullName>
    </recommendedName>
</protein>
<sequence length="131" mass="14427">MGNRATAVAILNPLLALWQEGVNAHRPEAIAAVFTEDAIFQGLQPYSVGRAGVQKYYSAQPRDMRVTYDIVEARLLGKLAVLGYVRAEFSFDHRSAVSVLIGIVATRQEDRWQIAHYQVSPPPHGVASRPA</sequence>
<accession>A0A4R8SI50</accession>
<dbReference type="NCBIfam" id="TIGR02246">
    <property type="entry name" value="SgcJ/EcaC family oxidoreductase"/>
    <property type="match status" value="1"/>
</dbReference>
<dbReference type="EMBL" id="PECK01000003">
    <property type="protein sequence ID" value="TDZ96676.1"/>
    <property type="molecule type" value="Genomic_DNA"/>
</dbReference>
<feature type="domain" description="DUF4440" evidence="1">
    <location>
        <begin position="16"/>
        <end position="114"/>
    </location>
</feature>
<dbReference type="Proteomes" id="UP000295685">
    <property type="component" value="Unassembled WGS sequence"/>
</dbReference>
<evidence type="ECO:0000313" key="3">
    <source>
        <dbReference type="EMBL" id="TEA05771.1"/>
    </source>
</evidence>
<reference evidence="4 5" key="1">
    <citation type="journal article" date="2019" name="Sci. Rep.">
        <title>Extended insight into the Mycobacterium chelonae-abscessus complex through whole genome sequencing of Mycobacterium salmoniphilum outbreak and Mycobacterium salmoniphilum-like strains.</title>
        <authorList>
            <person name="Behra P.R.K."/>
            <person name="Das S."/>
            <person name="Pettersson B.M.F."/>
            <person name="Shirreff L."/>
            <person name="DuCote T."/>
            <person name="Jacobsson K.G."/>
            <person name="Ennis D.G."/>
            <person name="Kirsebom L.A."/>
        </authorList>
    </citation>
    <scope>NUCLEOTIDE SEQUENCE [LARGE SCALE GENOMIC DNA]</scope>
    <source>
        <strain evidence="3 4">CCUG 60883</strain>
        <strain evidence="2 5">CCUG 60885</strain>
    </source>
</reference>
<dbReference type="SUPFAM" id="SSF54427">
    <property type="entry name" value="NTF2-like"/>
    <property type="match status" value="1"/>
</dbReference>
<evidence type="ECO:0000313" key="4">
    <source>
        <dbReference type="Proteomes" id="UP000294844"/>
    </source>
</evidence>
<dbReference type="InterPro" id="IPR011944">
    <property type="entry name" value="Steroid_delta5-4_isomerase"/>
</dbReference>
<dbReference type="InterPro" id="IPR032710">
    <property type="entry name" value="NTF2-like_dom_sf"/>
</dbReference>
<dbReference type="OrthoDB" id="4475408at2"/>
<keyword evidence="4" id="KW-1185">Reference proteome</keyword>
<comment type="caution">
    <text evidence="2">The sequence shown here is derived from an EMBL/GenBank/DDBJ whole genome shotgun (WGS) entry which is preliminary data.</text>
</comment>
<dbReference type="EMBL" id="PECM01000008">
    <property type="protein sequence ID" value="TEA05771.1"/>
    <property type="molecule type" value="Genomic_DNA"/>
</dbReference>